<dbReference type="InterPro" id="IPR039910">
    <property type="entry name" value="D15-like"/>
</dbReference>
<dbReference type="Pfam" id="PF07244">
    <property type="entry name" value="POTRA"/>
    <property type="match status" value="3"/>
</dbReference>
<keyword evidence="2" id="KW-0812">Transmembrane</keyword>
<accession>A0A0S7XIE1</accession>
<dbReference type="PANTHER" id="PTHR12815:SF47">
    <property type="entry name" value="TRANSLOCATION AND ASSEMBLY MODULE SUBUNIT TAMA"/>
    <property type="match status" value="1"/>
</dbReference>
<feature type="chain" id="PRO_5006640074" description="POTRA domain-containing protein" evidence="6">
    <location>
        <begin position="25"/>
        <end position="580"/>
    </location>
</feature>
<feature type="signal peptide" evidence="6">
    <location>
        <begin position="1"/>
        <end position="24"/>
    </location>
</feature>
<keyword evidence="5" id="KW-0998">Cell outer membrane</keyword>
<reference evidence="8 9" key="1">
    <citation type="journal article" date="2015" name="Microbiome">
        <title>Genomic resolution of linkages in carbon, nitrogen, and sulfur cycling among widespread estuary sediment bacteria.</title>
        <authorList>
            <person name="Baker B.J."/>
            <person name="Lazar C.S."/>
            <person name="Teske A.P."/>
            <person name="Dick G.J."/>
        </authorList>
    </citation>
    <scope>NUCLEOTIDE SEQUENCE [LARGE SCALE GENOMIC DNA]</scope>
    <source>
        <strain evidence="8">DG_56</strain>
    </source>
</reference>
<evidence type="ECO:0000256" key="6">
    <source>
        <dbReference type="SAM" id="SignalP"/>
    </source>
</evidence>
<evidence type="ECO:0000313" key="8">
    <source>
        <dbReference type="EMBL" id="KPJ62231.1"/>
    </source>
</evidence>
<dbReference type="EMBL" id="LIZY01000126">
    <property type="protein sequence ID" value="KPJ62231.1"/>
    <property type="molecule type" value="Genomic_DNA"/>
</dbReference>
<name>A0A0S7XIE1_9BACT</name>
<evidence type="ECO:0000313" key="9">
    <source>
        <dbReference type="Proteomes" id="UP000052020"/>
    </source>
</evidence>
<dbReference type="Pfam" id="PF01103">
    <property type="entry name" value="Omp85"/>
    <property type="match status" value="1"/>
</dbReference>
<dbReference type="GO" id="GO:0019867">
    <property type="term" value="C:outer membrane"/>
    <property type="evidence" value="ECO:0007669"/>
    <property type="project" value="InterPro"/>
</dbReference>
<keyword evidence="3 6" id="KW-0732">Signal</keyword>
<dbReference type="PANTHER" id="PTHR12815">
    <property type="entry name" value="SORTING AND ASSEMBLY MACHINERY SAMM50 PROTEIN FAMILY MEMBER"/>
    <property type="match status" value="1"/>
</dbReference>
<protein>
    <recommendedName>
        <fullName evidence="7">POTRA domain-containing protein</fullName>
    </recommendedName>
</protein>
<keyword evidence="4" id="KW-0472">Membrane</keyword>
<evidence type="ECO:0000256" key="5">
    <source>
        <dbReference type="ARBA" id="ARBA00023237"/>
    </source>
</evidence>
<evidence type="ECO:0000259" key="7">
    <source>
        <dbReference type="PROSITE" id="PS51779"/>
    </source>
</evidence>
<feature type="domain" description="POTRA" evidence="7">
    <location>
        <begin position="28"/>
        <end position="99"/>
    </location>
</feature>
<organism evidence="8 9">
    <name type="scientific">candidate division KD3-62 bacterium DG_56</name>
    <dbReference type="NCBI Taxonomy" id="1704032"/>
    <lineage>
        <taxon>Bacteria</taxon>
        <taxon>candidate division KD3-62</taxon>
    </lineage>
</organism>
<comment type="subcellular location">
    <subcellularLocation>
        <location evidence="1">Membrane</location>
    </subcellularLocation>
</comment>
<evidence type="ECO:0000256" key="4">
    <source>
        <dbReference type="ARBA" id="ARBA00023136"/>
    </source>
</evidence>
<dbReference type="InterPro" id="IPR010827">
    <property type="entry name" value="BamA/TamA_POTRA"/>
</dbReference>
<sequence>MRNLAATVAVIYIMLAMVPIAANAQEAPLITNIVVKGNEQIATDVIAAAISSKVGEAYSSEQIEQDRNAIIDLGWFYDVRTMAEPEAGGTKVTFMVTENQVISDVCFKGRALRGGKPIFSDEQLSEAIGFEPGHVRNNNDIDDQIQSIQRLYYDKGYIYATVPDVVTEERPAADGAKFVLCFTIAEGLIEGIEIRGHRKTRPHVIRRELETKPGQVYNAHRVQRDVQRLFNLDFFEDVEARTSVGSETGMLILEIAVRERRTGVASIGLGWSSVQKLVGFADVADANFHGTGRRVSLRVSIGGREGGEIGYYDPWFTANHTGLNVGLYNKRTLRQAFLSDGSSFLYDEKRVGGSITVSRPLSGFTTGLLTLRTDSVQSVDIEEEDVPPEDLERLGQKATVRSIGFALVNDTRDFIRAPTRGGYNRVSVEVAGLLGGSDFNKLGGDVRRYFKVGDKQVLALRLIGGWIDGDAPFLEQFLLGGANNLRGYEEDQFPGNKMLLLNGEFRFPLGNKLTGVAFVDVGSAWGGAYAEGAGLGDASLNLHIGYGAGVRVDTPIGPIRLDLGIGEDGAQTHFSIGHMF</sequence>
<evidence type="ECO:0000256" key="1">
    <source>
        <dbReference type="ARBA" id="ARBA00004370"/>
    </source>
</evidence>
<evidence type="ECO:0000256" key="2">
    <source>
        <dbReference type="ARBA" id="ARBA00022692"/>
    </source>
</evidence>
<dbReference type="InterPro" id="IPR000184">
    <property type="entry name" value="Bac_surfAg_D15"/>
</dbReference>
<proteinExistence type="predicted"/>
<comment type="caution">
    <text evidence="8">The sequence shown here is derived from an EMBL/GenBank/DDBJ whole genome shotgun (WGS) entry which is preliminary data.</text>
</comment>
<gene>
    <name evidence="8" type="ORF">AMK68_05165</name>
</gene>
<evidence type="ECO:0000256" key="3">
    <source>
        <dbReference type="ARBA" id="ARBA00022729"/>
    </source>
</evidence>
<dbReference type="AlphaFoldDB" id="A0A0S7XIE1"/>
<dbReference type="InterPro" id="IPR034746">
    <property type="entry name" value="POTRA"/>
</dbReference>
<dbReference type="Gene3D" id="2.40.160.50">
    <property type="entry name" value="membrane protein fhac: a member of the omp85/tpsb transporter family"/>
    <property type="match status" value="1"/>
</dbReference>
<dbReference type="Gene3D" id="3.10.20.310">
    <property type="entry name" value="membrane protein fhac"/>
    <property type="match status" value="3"/>
</dbReference>
<dbReference type="Proteomes" id="UP000052020">
    <property type="component" value="Unassembled WGS sequence"/>
</dbReference>
<dbReference type="PROSITE" id="PS51779">
    <property type="entry name" value="POTRA"/>
    <property type="match status" value="1"/>
</dbReference>